<dbReference type="Gene3D" id="3.30.50.10">
    <property type="entry name" value="Erythroid Transcription Factor GATA-1, subunit A"/>
    <property type="match status" value="1"/>
</dbReference>
<dbReference type="Bgee" id="WBGene00020153">
    <property type="expression patterns" value="Expressed in adult organism and 3 other cell types or tissues"/>
</dbReference>
<keyword evidence="8" id="KW-0804">Transcription</keyword>
<dbReference type="GO" id="GO:0000978">
    <property type="term" value="F:RNA polymerase II cis-regulatory region sequence-specific DNA binding"/>
    <property type="evidence" value="ECO:0007669"/>
    <property type="project" value="InterPro"/>
</dbReference>
<dbReference type="InterPro" id="IPR000536">
    <property type="entry name" value="Nucl_hrmn_rcpt_lig-bd"/>
</dbReference>
<dbReference type="PROSITE" id="PS51030">
    <property type="entry name" value="NUCLEAR_REC_DBD_2"/>
    <property type="match status" value="1"/>
</dbReference>
<keyword evidence="10" id="KW-0539">Nucleus</keyword>
<evidence type="ECO:0000313" key="14">
    <source>
        <dbReference type="Proteomes" id="UP000001940"/>
    </source>
</evidence>
<keyword evidence="5" id="KW-0862">Zinc</keyword>
<dbReference type="FunCoup" id="B1GRK7">
    <property type="interactions" value="309"/>
</dbReference>
<dbReference type="PANTHER" id="PTHR45680">
    <property type="entry name" value="NUCLEAR HORMONE RECEPTOR FAMILY"/>
    <property type="match status" value="1"/>
</dbReference>
<dbReference type="WormBase" id="T01G6.6b">
    <property type="protein sequence ID" value="CE42457"/>
    <property type="gene ID" value="WBGene00020153"/>
    <property type="gene designation" value="nhr-212"/>
</dbReference>
<dbReference type="Proteomes" id="UP000001940">
    <property type="component" value="Chromosome V"/>
</dbReference>
<evidence type="ECO:0000256" key="10">
    <source>
        <dbReference type="ARBA" id="ARBA00023242"/>
    </source>
</evidence>
<evidence type="ECO:0000256" key="8">
    <source>
        <dbReference type="ARBA" id="ARBA00023163"/>
    </source>
</evidence>
<evidence type="ECO:0000259" key="12">
    <source>
        <dbReference type="PROSITE" id="PS51843"/>
    </source>
</evidence>
<dbReference type="KEGG" id="cel:CELE_T01G6.6"/>
<keyword evidence="6" id="KW-0805">Transcription regulation</keyword>
<dbReference type="InParanoid" id="B1GRK7"/>
<evidence type="ECO:0000256" key="5">
    <source>
        <dbReference type="ARBA" id="ARBA00022833"/>
    </source>
</evidence>
<evidence type="ECO:0000256" key="9">
    <source>
        <dbReference type="ARBA" id="ARBA00023170"/>
    </source>
</evidence>
<dbReference type="SMR" id="B1GRK7"/>
<evidence type="ECO:0000256" key="3">
    <source>
        <dbReference type="ARBA" id="ARBA00022723"/>
    </source>
</evidence>
<dbReference type="PhylomeDB" id="B1GRK7"/>
<gene>
    <name evidence="13 15" type="primary">nhr-212</name>
    <name evidence="13" type="ORF">CELE_T01G6.6</name>
    <name evidence="15" type="ORF">T01G6.6</name>
</gene>
<dbReference type="GO" id="GO:0005634">
    <property type="term" value="C:nucleus"/>
    <property type="evidence" value="ECO:0007669"/>
    <property type="project" value="UniProtKB-SubCell"/>
</dbReference>
<feature type="domain" description="Nuclear receptor" evidence="11">
    <location>
        <begin position="6"/>
        <end position="84"/>
    </location>
</feature>
<dbReference type="EMBL" id="BX284605">
    <property type="protein sequence ID" value="CCD73126.1"/>
    <property type="molecule type" value="Genomic_DNA"/>
</dbReference>
<evidence type="ECO:0000256" key="6">
    <source>
        <dbReference type="ARBA" id="ARBA00023015"/>
    </source>
</evidence>
<dbReference type="HOGENOM" id="CLU_007368_7_1_1"/>
<dbReference type="SUPFAM" id="SSF57716">
    <property type="entry name" value="Glucocorticoid receptor-like (DNA-binding domain)"/>
    <property type="match status" value="1"/>
</dbReference>
<reference evidence="13 14" key="1">
    <citation type="journal article" date="1998" name="Science">
        <title>Genome sequence of the nematode C. elegans: a platform for investigating biology.</title>
        <authorList>
            <consortium name="The C. elegans sequencing consortium"/>
            <person name="Sulson J.E."/>
            <person name="Waterston R."/>
        </authorList>
    </citation>
    <scope>NUCLEOTIDE SEQUENCE [LARGE SCALE GENOMIC DNA]</scope>
    <source>
        <strain evidence="13 14">Bristol N2</strain>
    </source>
</reference>
<dbReference type="SUPFAM" id="SSF48508">
    <property type="entry name" value="Nuclear receptor ligand-binding domain"/>
    <property type="match status" value="1"/>
</dbReference>
<evidence type="ECO:0000256" key="2">
    <source>
        <dbReference type="ARBA" id="ARBA00005993"/>
    </source>
</evidence>
<dbReference type="CDD" id="cd06960">
    <property type="entry name" value="NR_DBD_HNF4A"/>
    <property type="match status" value="1"/>
</dbReference>
<dbReference type="Pfam" id="PF00105">
    <property type="entry name" value="zf-C4"/>
    <property type="match status" value="1"/>
</dbReference>
<dbReference type="GO" id="GO:0008270">
    <property type="term" value="F:zinc ion binding"/>
    <property type="evidence" value="ECO:0007669"/>
    <property type="project" value="UniProtKB-KW"/>
</dbReference>
<feature type="domain" description="NR LBD" evidence="12">
    <location>
        <begin position="160"/>
        <end position="404"/>
    </location>
</feature>
<protein>
    <submittedName>
        <fullName evidence="13">Nuclear Hormone Receptor family</fullName>
    </submittedName>
</protein>
<dbReference type="OMA" id="TWHLRAR"/>
<dbReference type="InterPro" id="IPR049636">
    <property type="entry name" value="HNF4-like_DBD"/>
</dbReference>
<evidence type="ECO:0000313" key="15">
    <source>
        <dbReference type="WormBase" id="T01G6.6b"/>
    </source>
</evidence>
<accession>B1GRK7</accession>
<evidence type="ECO:0000313" key="13">
    <source>
        <dbReference type="EMBL" id="CCD73126.1"/>
    </source>
</evidence>
<proteinExistence type="inferred from homology"/>
<dbReference type="InterPro" id="IPR013088">
    <property type="entry name" value="Znf_NHR/GATA"/>
</dbReference>
<dbReference type="GeneID" id="187964"/>
<sequence length="405" mass="47860">MPDTSQILCQICALPAHGNHFGAVSCRACSAFFRRSILEKNAENFKCLRGNNTCEVKLAGKFYCKKCRLKRCYETGMDPKCLDFQLDRDKIKPRQIPKTVATLVGRPSYIVHCAPPEHNSKKGILDVSYLIVKAHNCLDFPPQMFNKNLTILEKMQCANEFLDSFENLTNSEMLTKIPMMQYPVINKQFFLHFWELDFLKTAKWLSFLDGFYSLPRGVQMQILMSTWHLRARLHRLSQTAKLRKSEDIGKNDFMMSKNSCLDLKTCQLDVSWCTDYPNEQIQFFLENSDDWVHNEVVDLIVELNPSEIEMTFMTCQFCFHYAGKREQGHILSVMEKYLDLISNDLHRYYQDKGIRNYTERVTKMMKINNWLQKIIWEKRWKRELAEKFDIFHLHFSHPEMFYDCC</sequence>
<dbReference type="SMART" id="SM00399">
    <property type="entry name" value="ZnF_C4"/>
    <property type="match status" value="1"/>
</dbReference>
<dbReference type="SMART" id="SM00430">
    <property type="entry name" value="HOLI"/>
    <property type="match status" value="1"/>
</dbReference>
<evidence type="ECO:0000259" key="11">
    <source>
        <dbReference type="PROSITE" id="PS51030"/>
    </source>
</evidence>
<name>B1GRK7_CAEEL</name>
<dbReference type="UCSC" id="T01G6.6b">
    <property type="organism name" value="c. elegans"/>
</dbReference>
<dbReference type="PROSITE" id="PS51843">
    <property type="entry name" value="NR_LBD"/>
    <property type="match status" value="1"/>
</dbReference>
<dbReference type="PaxDb" id="6239-T01G6.6b"/>
<evidence type="ECO:0000256" key="4">
    <source>
        <dbReference type="ARBA" id="ARBA00022771"/>
    </source>
</evidence>
<evidence type="ECO:0000256" key="7">
    <source>
        <dbReference type="ARBA" id="ARBA00023125"/>
    </source>
</evidence>
<dbReference type="InterPro" id="IPR035500">
    <property type="entry name" value="NHR-like_dom_sf"/>
</dbReference>
<dbReference type="PANTHER" id="PTHR45680:SF3">
    <property type="entry name" value="NUCLEAR HORMONE RECEPTOR FAMILY"/>
    <property type="match status" value="1"/>
</dbReference>
<organism evidence="13 14">
    <name type="scientific">Caenorhabditis elegans</name>
    <dbReference type="NCBI Taxonomy" id="6239"/>
    <lineage>
        <taxon>Eukaryota</taxon>
        <taxon>Metazoa</taxon>
        <taxon>Ecdysozoa</taxon>
        <taxon>Nematoda</taxon>
        <taxon>Chromadorea</taxon>
        <taxon>Rhabditida</taxon>
        <taxon>Rhabditina</taxon>
        <taxon>Rhabditomorpha</taxon>
        <taxon>Rhabditoidea</taxon>
        <taxon>Rhabditidae</taxon>
        <taxon>Peloderinae</taxon>
        <taxon>Caenorhabditis</taxon>
    </lineage>
</organism>
<dbReference type="PRINTS" id="PR00047">
    <property type="entry name" value="STROIDFINGER"/>
</dbReference>
<dbReference type="ExpressionAtlas" id="B1GRK7">
    <property type="expression patterns" value="baseline and differential"/>
</dbReference>
<keyword evidence="14" id="KW-1185">Reference proteome</keyword>
<keyword evidence="4" id="KW-0863">Zinc-finger</keyword>
<comment type="similarity">
    <text evidence="2">Belongs to the nuclear hormone receptor family.</text>
</comment>
<dbReference type="AGR" id="WB:WBGene00020153"/>
<keyword evidence="9 13" id="KW-0675">Receptor</keyword>
<dbReference type="eggNOG" id="KOG3575">
    <property type="taxonomic scope" value="Eukaryota"/>
</dbReference>
<dbReference type="RefSeq" id="NP_001122995.1">
    <property type="nucleotide sequence ID" value="NM_001129523.4"/>
</dbReference>
<comment type="subcellular location">
    <subcellularLocation>
        <location evidence="1">Nucleus</location>
    </subcellularLocation>
</comment>
<dbReference type="GO" id="GO:0003700">
    <property type="term" value="F:DNA-binding transcription factor activity"/>
    <property type="evidence" value="ECO:0007669"/>
    <property type="project" value="InterPro"/>
</dbReference>
<dbReference type="CTD" id="187964"/>
<dbReference type="InterPro" id="IPR051152">
    <property type="entry name" value="C.elegans_Orphan_NR"/>
</dbReference>
<keyword evidence="7" id="KW-0238">DNA-binding</keyword>
<keyword evidence="3" id="KW-0479">Metal-binding</keyword>
<dbReference type="Pfam" id="PF00104">
    <property type="entry name" value="Hormone_recep"/>
    <property type="match status" value="1"/>
</dbReference>
<dbReference type="InterPro" id="IPR001628">
    <property type="entry name" value="Znf_hrmn_rcpt"/>
</dbReference>
<dbReference type="OrthoDB" id="5776485at2759"/>
<dbReference type="AlphaFoldDB" id="B1GRK7"/>
<evidence type="ECO:0000256" key="1">
    <source>
        <dbReference type="ARBA" id="ARBA00004123"/>
    </source>
</evidence>
<dbReference type="Gene3D" id="1.10.565.10">
    <property type="entry name" value="Retinoid X Receptor"/>
    <property type="match status" value="1"/>
</dbReference>